<dbReference type="InterPro" id="IPR027417">
    <property type="entry name" value="P-loop_NTPase"/>
</dbReference>
<evidence type="ECO:0000256" key="9">
    <source>
        <dbReference type="SAM" id="Phobius"/>
    </source>
</evidence>
<keyword evidence="7 9" id="KW-1133">Transmembrane helix</keyword>
<dbReference type="InterPro" id="IPR003593">
    <property type="entry name" value="AAA+_ATPase"/>
</dbReference>
<reference evidence="12 13" key="1">
    <citation type="journal article" date="2010" name="J. Bacteriol.">
        <title>Complete genome sequence of "Candidatus Puniceispirillum marinum" IMCC1322, a representative of the SAR116 clade in the Alphaproteobacteria.</title>
        <authorList>
            <person name="Oh H.M."/>
            <person name="Kwon K.K."/>
            <person name="Kang I."/>
            <person name="Kang S.G."/>
            <person name="Lee J.H."/>
            <person name="Kim S.J."/>
            <person name="Cho J.C."/>
        </authorList>
    </citation>
    <scope>NUCLEOTIDE SEQUENCE [LARGE SCALE GENOMIC DNA]</scope>
    <source>
        <strain evidence="12 13">IMCC1322</strain>
    </source>
</reference>
<dbReference type="SUPFAM" id="SSF52540">
    <property type="entry name" value="P-loop containing nucleoside triphosphate hydrolases"/>
    <property type="match status" value="1"/>
</dbReference>
<dbReference type="SMART" id="SM00382">
    <property type="entry name" value="AAA"/>
    <property type="match status" value="1"/>
</dbReference>
<keyword evidence="12" id="KW-0378">Hydrolase</keyword>
<evidence type="ECO:0000256" key="5">
    <source>
        <dbReference type="ARBA" id="ARBA00022741"/>
    </source>
</evidence>
<dbReference type="Gene3D" id="3.40.50.300">
    <property type="entry name" value="P-loop containing nucleotide triphosphate hydrolases"/>
    <property type="match status" value="1"/>
</dbReference>
<sequence length="569" mass="61550">MLKPMAVGNDHWFFGPVLSCKSVYVQVIFGSVLINIFALASSLYIMTIYDRVVPNNAIHSMWWLTAIIVVVIFFDLAMKILRGVFVDTAGARVDKQVSTALFDRISRHDANLSRTATGSLAGTVRNFDILKEVIGSASFTVFADLPFIFLFLVVLYLIGGPVAAVPAVIVPLVILFAFLLQPIIRRMTELSQSQGKSKQAVMVEMISALETVKTTQGISMLRNRWLNSVLHQSKSSTKTKITSQLAAQFAQFGQQVSQIGIVVYGVFLIADGNLTMGQLIACVILSGRTMAPLGQITGLLGKMNSAFAAYKSLDEILGTQSEEEAAAAQVERQVIKGDISFKNVSFTYEDQPEPVLTDISFDIKAGQRMAIVGRIGSGKTTLLRLLCGLNPPDRGAVLIDNADIRQIRPDDVRRNIGVVLQNPVLFSGSIRDNILMGNPSASDEDLIEAARLSGAEAFIGMLPGGFDFPMSERGRELSVGMRQSVAIARALIGKPNILLMDEPTAPLDSSAEQQMVEHLDTATKGITTIFVTHRGAMLQLADTVLALEKGRIAAFGPKDDVLAASNKGA</sequence>
<dbReference type="Gene3D" id="1.20.1560.10">
    <property type="entry name" value="ABC transporter type 1, transmembrane domain"/>
    <property type="match status" value="1"/>
</dbReference>
<evidence type="ECO:0000313" key="13">
    <source>
        <dbReference type="Proteomes" id="UP000007460"/>
    </source>
</evidence>
<evidence type="ECO:0000259" key="10">
    <source>
        <dbReference type="PROSITE" id="PS50893"/>
    </source>
</evidence>
<dbReference type="KEGG" id="apb:SAR116_1168"/>
<dbReference type="InterPro" id="IPR011527">
    <property type="entry name" value="ABC1_TM_dom"/>
</dbReference>
<dbReference type="eggNOG" id="COG2274">
    <property type="taxonomic scope" value="Bacteria"/>
</dbReference>
<keyword evidence="2" id="KW-0813">Transport</keyword>
<feature type="transmembrane region" description="Helical" evidence="9">
    <location>
        <begin position="164"/>
        <end position="184"/>
    </location>
</feature>
<feature type="domain" description="ABC transporter" evidence="10">
    <location>
        <begin position="339"/>
        <end position="567"/>
    </location>
</feature>
<dbReference type="PANTHER" id="PTHR43394">
    <property type="entry name" value="ATP-DEPENDENT PERMEASE MDL1, MITOCHONDRIAL"/>
    <property type="match status" value="1"/>
</dbReference>
<evidence type="ECO:0000256" key="2">
    <source>
        <dbReference type="ARBA" id="ARBA00022448"/>
    </source>
</evidence>
<dbReference type="InterPro" id="IPR003439">
    <property type="entry name" value="ABC_transporter-like_ATP-bd"/>
</dbReference>
<keyword evidence="8 9" id="KW-0472">Membrane</keyword>
<accession>D5BT14</accession>
<dbReference type="GO" id="GO:0016887">
    <property type="term" value="F:ATP hydrolysis activity"/>
    <property type="evidence" value="ECO:0007669"/>
    <property type="project" value="InterPro"/>
</dbReference>
<evidence type="ECO:0000256" key="7">
    <source>
        <dbReference type="ARBA" id="ARBA00022989"/>
    </source>
</evidence>
<feature type="domain" description="ABC transmembrane type-1" evidence="11">
    <location>
        <begin position="27"/>
        <end position="305"/>
    </location>
</feature>
<dbReference type="Proteomes" id="UP000007460">
    <property type="component" value="Chromosome"/>
</dbReference>
<dbReference type="GO" id="GO:0005524">
    <property type="term" value="F:ATP binding"/>
    <property type="evidence" value="ECO:0007669"/>
    <property type="project" value="UniProtKB-KW"/>
</dbReference>
<evidence type="ECO:0000256" key="1">
    <source>
        <dbReference type="ARBA" id="ARBA00004651"/>
    </source>
</evidence>
<keyword evidence="5" id="KW-0547">Nucleotide-binding</keyword>
<keyword evidence="4 9" id="KW-0812">Transmembrane</keyword>
<comment type="subcellular location">
    <subcellularLocation>
        <location evidence="1">Cell membrane</location>
        <topology evidence="1">Multi-pass membrane protein</topology>
    </subcellularLocation>
</comment>
<dbReference type="PROSITE" id="PS50893">
    <property type="entry name" value="ABC_TRANSPORTER_2"/>
    <property type="match status" value="1"/>
</dbReference>
<feature type="transmembrane region" description="Helical" evidence="9">
    <location>
        <begin position="61"/>
        <end position="78"/>
    </location>
</feature>
<dbReference type="OrthoDB" id="9787557at2"/>
<proteinExistence type="predicted"/>
<evidence type="ECO:0000256" key="8">
    <source>
        <dbReference type="ARBA" id="ARBA00023136"/>
    </source>
</evidence>
<evidence type="ECO:0000256" key="3">
    <source>
        <dbReference type="ARBA" id="ARBA00022475"/>
    </source>
</evidence>
<dbReference type="RefSeq" id="WP_013046040.1">
    <property type="nucleotide sequence ID" value="NC_014010.1"/>
</dbReference>
<evidence type="ECO:0000256" key="6">
    <source>
        <dbReference type="ARBA" id="ARBA00022840"/>
    </source>
</evidence>
<dbReference type="HOGENOM" id="CLU_000604_95_6_5"/>
<evidence type="ECO:0000259" key="11">
    <source>
        <dbReference type="PROSITE" id="PS50929"/>
    </source>
</evidence>
<evidence type="ECO:0000256" key="4">
    <source>
        <dbReference type="ARBA" id="ARBA00022692"/>
    </source>
</evidence>
<name>D5BT14_PUNMI</name>
<dbReference type="EMBL" id="CP001751">
    <property type="protein sequence ID" value="ADE39411.1"/>
    <property type="molecule type" value="Genomic_DNA"/>
</dbReference>
<organism evidence="12 13">
    <name type="scientific">Puniceispirillum marinum (strain IMCC1322)</name>
    <dbReference type="NCBI Taxonomy" id="488538"/>
    <lineage>
        <taxon>Bacteria</taxon>
        <taxon>Pseudomonadati</taxon>
        <taxon>Pseudomonadota</taxon>
        <taxon>Alphaproteobacteria</taxon>
        <taxon>Candidatus Puniceispirillales</taxon>
        <taxon>Candidatus Puniceispirillaceae</taxon>
        <taxon>Candidatus Puniceispirillum</taxon>
    </lineage>
</organism>
<dbReference type="PANTHER" id="PTHR43394:SF1">
    <property type="entry name" value="ATP-BINDING CASSETTE SUB-FAMILY B MEMBER 10, MITOCHONDRIAL"/>
    <property type="match status" value="1"/>
</dbReference>
<feature type="transmembrane region" description="Helical" evidence="9">
    <location>
        <begin position="23"/>
        <end position="49"/>
    </location>
</feature>
<keyword evidence="3" id="KW-1003">Cell membrane</keyword>
<gene>
    <name evidence="12" type="ordered locus">SAR116_1168</name>
</gene>
<dbReference type="PROSITE" id="PS50929">
    <property type="entry name" value="ABC_TM1F"/>
    <property type="match status" value="1"/>
</dbReference>
<dbReference type="EC" id="3.6.3.-" evidence="12"/>
<dbReference type="STRING" id="488538.SAR116_1168"/>
<dbReference type="GO" id="GO:0015421">
    <property type="term" value="F:ABC-type oligopeptide transporter activity"/>
    <property type="evidence" value="ECO:0007669"/>
    <property type="project" value="TreeGrafter"/>
</dbReference>
<evidence type="ECO:0000313" key="12">
    <source>
        <dbReference type="EMBL" id="ADE39411.1"/>
    </source>
</evidence>
<dbReference type="FunFam" id="3.40.50.300:FF:000299">
    <property type="entry name" value="ABC transporter ATP-binding protein/permease"/>
    <property type="match status" value="1"/>
</dbReference>
<keyword evidence="13" id="KW-1185">Reference proteome</keyword>
<dbReference type="Pfam" id="PF00005">
    <property type="entry name" value="ABC_tran"/>
    <property type="match status" value="1"/>
</dbReference>
<dbReference type="Pfam" id="PF00664">
    <property type="entry name" value="ABC_membrane"/>
    <property type="match status" value="1"/>
</dbReference>
<protein>
    <submittedName>
        <fullName evidence="12">ATPase</fullName>
        <ecNumber evidence="12">3.6.3.-</ecNumber>
    </submittedName>
</protein>
<feature type="transmembrane region" description="Helical" evidence="9">
    <location>
        <begin position="133"/>
        <end position="158"/>
    </location>
</feature>
<dbReference type="AlphaFoldDB" id="D5BT14"/>
<dbReference type="InterPro" id="IPR036640">
    <property type="entry name" value="ABC1_TM_sf"/>
</dbReference>
<dbReference type="CDD" id="cd18587">
    <property type="entry name" value="ABC_6TM_LapB_like"/>
    <property type="match status" value="1"/>
</dbReference>
<keyword evidence="6" id="KW-0067">ATP-binding</keyword>
<dbReference type="InterPro" id="IPR039421">
    <property type="entry name" value="Type_1_exporter"/>
</dbReference>
<dbReference type="SUPFAM" id="SSF90123">
    <property type="entry name" value="ABC transporter transmembrane region"/>
    <property type="match status" value="1"/>
</dbReference>
<dbReference type="GO" id="GO:0005886">
    <property type="term" value="C:plasma membrane"/>
    <property type="evidence" value="ECO:0007669"/>
    <property type="project" value="UniProtKB-SubCell"/>
</dbReference>